<evidence type="ECO:0000256" key="3">
    <source>
        <dbReference type="ARBA" id="ARBA00023082"/>
    </source>
</evidence>
<dbReference type="Pfam" id="PF04542">
    <property type="entry name" value="Sigma70_r2"/>
    <property type="match status" value="1"/>
</dbReference>
<dbReference type="RefSeq" id="WP_221031812.1">
    <property type="nucleotide sequence ID" value="NZ_CP139781.1"/>
</dbReference>
<evidence type="ECO:0000256" key="4">
    <source>
        <dbReference type="ARBA" id="ARBA00023125"/>
    </source>
</evidence>
<dbReference type="SUPFAM" id="SSF88946">
    <property type="entry name" value="Sigma2 domain of RNA polymerase sigma factors"/>
    <property type="match status" value="1"/>
</dbReference>
<dbReference type="Gene3D" id="1.10.1740.10">
    <property type="match status" value="1"/>
</dbReference>
<dbReference type="PANTHER" id="PTHR43133">
    <property type="entry name" value="RNA POLYMERASE ECF-TYPE SIGMA FACTO"/>
    <property type="match status" value="1"/>
</dbReference>
<evidence type="ECO:0000256" key="2">
    <source>
        <dbReference type="ARBA" id="ARBA00023015"/>
    </source>
</evidence>
<dbReference type="InterPro" id="IPR036388">
    <property type="entry name" value="WH-like_DNA-bd_sf"/>
</dbReference>
<dbReference type="InterPro" id="IPR007627">
    <property type="entry name" value="RNA_pol_sigma70_r2"/>
</dbReference>
<dbReference type="InterPro" id="IPR013249">
    <property type="entry name" value="RNA_pol_sigma70_r4_t2"/>
</dbReference>
<evidence type="ECO:0000313" key="9">
    <source>
        <dbReference type="Proteomes" id="UP000738431"/>
    </source>
</evidence>
<accession>A0ABZ1CBC4</accession>
<organism evidence="8 9">
    <name type="scientific">Actomonas aquatica</name>
    <dbReference type="NCBI Taxonomy" id="2866162"/>
    <lineage>
        <taxon>Bacteria</taxon>
        <taxon>Pseudomonadati</taxon>
        <taxon>Verrucomicrobiota</taxon>
        <taxon>Opitutia</taxon>
        <taxon>Opitutales</taxon>
        <taxon>Opitutaceae</taxon>
        <taxon>Actomonas</taxon>
    </lineage>
</organism>
<keyword evidence="3" id="KW-0731">Sigma factor</keyword>
<reference evidence="8 9" key="1">
    <citation type="submission" date="2023-12" db="EMBL/GenBank/DDBJ databases">
        <title>Description of an unclassified Opitutus bacterium of Verrucomicrobiota.</title>
        <authorList>
            <person name="Zhang D.-F."/>
        </authorList>
    </citation>
    <scope>NUCLEOTIDE SEQUENCE [LARGE SCALE GENOMIC DNA]</scope>
    <source>
        <strain evidence="8 9">WL0086</strain>
    </source>
</reference>
<dbReference type="InterPro" id="IPR013324">
    <property type="entry name" value="RNA_pol_sigma_r3/r4-like"/>
</dbReference>
<proteinExistence type="inferred from homology"/>
<dbReference type="Gene3D" id="1.10.10.10">
    <property type="entry name" value="Winged helix-like DNA-binding domain superfamily/Winged helix DNA-binding domain"/>
    <property type="match status" value="1"/>
</dbReference>
<gene>
    <name evidence="8" type="ORF">K1X11_004800</name>
</gene>
<dbReference type="CDD" id="cd06171">
    <property type="entry name" value="Sigma70_r4"/>
    <property type="match status" value="1"/>
</dbReference>
<dbReference type="Proteomes" id="UP000738431">
    <property type="component" value="Chromosome"/>
</dbReference>
<sequence length="174" mass="20034">MTTDLDIEAIAEEHYVPLFRFAASLTRESHTASDLTQQAFLALARNSHAVRDRSRVKSWLHTTVYREFLHNRTRQNRWTDTENMPETADHSAVPGTGFGRDEKEAVRKGIDSLEPMYRDTLRLRYLQGMDYRSIAKHLNIPIGTVMSRLSRAHRRLASYIQDSASEVLTTCLAR</sequence>
<dbReference type="SUPFAM" id="SSF88659">
    <property type="entry name" value="Sigma3 and sigma4 domains of RNA polymerase sigma factors"/>
    <property type="match status" value="1"/>
</dbReference>
<feature type="domain" description="RNA polymerase sigma factor 70 region 4 type 2" evidence="7">
    <location>
        <begin position="104"/>
        <end position="156"/>
    </location>
</feature>
<dbReference type="EMBL" id="CP139781">
    <property type="protein sequence ID" value="WRQ88712.1"/>
    <property type="molecule type" value="Genomic_DNA"/>
</dbReference>
<protein>
    <submittedName>
        <fullName evidence="8">RNA polymerase sigma factor</fullName>
    </submittedName>
</protein>
<dbReference type="NCBIfam" id="TIGR02937">
    <property type="entry name" value="sigma70-ECF"/>
    <property type="match status" value="1"/>
</dbReference>
<evidence type="ECO:0000259" key="6">
    <source>
        <dbReference type="Pfam" id="PF04542"/>
    </source>
</evidence>
<dbReference type="InterPro" id="IPR014284">
    <property type="entry name" value="RNA_pol_sigma-70_dom"/>
</dbReference>
<keyword evidence="4" id="KW-0238">DNA-binding</keyword>
<keyword evidence="2" id="KW-0805">Transcription regulation</keyword>
<dbReference type="InterPro" id="IPR013325">
    <property type="entry name" value="RNA_pol_sigma_r2"/>
</dbReference>
<comment type="similarity">
    <text evidence="1">Belongs to the sigma-70 factor family. ECF subfamily.</text>
</comment>
<evidence type="ECO:0000313" key="8">
    <source>
        <dbReference type="EMBL" id="WRQ88712.1"/>
    </source>
</evidence>
<keyword evidence="9" id="KW-1185">Reference proteome</keyword>
<dbReference type="PANTHER" id="PTHR43133:SF8">
    <property type="entry name" value="RNA POLYMERASE SIGMA FACTOR HI_1459-RELATED"/>
    <property type="match status" value="1"/>
</dbReference>
<dbReference type="InterPro" id="IPR039425">
    <property type="entry name" value="RNA_pol_sigma-70-like"/>
</dbReference>
<keyword evidence="5" id="KW-0804">Transcription</keyword>
<feature type="domain" description="RNA polymerase sigma-70 region 2" evidence="6">
    <location>
        <begin position="12"/>
        <end position="77"/>
    </location>
</feature>
<dbReference type="Pfam" id="PF08281">
    <property type="entry name" value="Sigma70_r4_2"/>
    <property type="match status" value="1"/>
</dbReference>
<evidence type="ECO:0000256" key="5">
    <source>
        <dbReference type="ARBA" id="ARBA00023163"/>
    </source>
</evidence>
<evidence type="ECO:0000259" key="7">
    <source>
        <dbReference type="Pfam" id="PF08281"/>
    </source>
</evidence>
<evidence type="ECO:0000256" key="1">
    <source>
        <dbReference type="ARBA" id="ARBA00010641"/>
    </source>
</evidence>
<name>A0ABZ1CBC4_9BACT</name>